<name>A0ABP8A6P7_9MICO</name>
<keyword evidence="2" id="KW-0645">Protease</keyword>
<dbReference type="Proteomes" id="UP001501079">
    <property type="component" value="Unassembled WGS sequence"/>
</dbReference>
<evidence type="ECO:0000256" key="4">
    <source>
        <dbReference type="SAM" id="MobiDB-lite"/>
    </source>
</evidence>
<gene>
    <name evidence="6" type="ORF">GCM10022287_30410</name>
</gene>
<evidence type="ECO:0000256" key="3">
    <source>
        <dbReference type="ARBA" id="ARBA00022801"/>
    </source>
</evidence>
<evidence type="ECO:0000313" key="7">
    <source>
        <dbReference type="Proteomes" id="UP001501079"/>
    </source>
</evidence>
<keyword evidence="3" id="KW-0378">Hydrolase</keyword>
<evidence type="ECO:0000313" key="6">
    <source>
        <dbReference type="EMBL" id="GAA4178955.1"/>
    </source>
</evidence>
<dbReference type="RefSeq" id="WP_344755950.1">
    <property type="nucleotide sequence ID" value="NZ_BAABBW010000005.1"/>
</dbReference>
<evidence type="ECO:0000256" key="2">
    <source>
        <dbReference type="ARBA" id="ARBA00022670"/>
    </source>
</evidence>
<dbReference type="EMBL" id="BAABBW010000005">
    <property type="protein sequence ID" value="GAA4178955.1"/>
    <property type="molecule type" value="Genomic_DNA"/>
</dbReference>
<dbReference type="InterPro" id="IPR054613">
    <property type="entry name" value="Peptidase_S78_dom"/>
</dbReference>
<reference evidence="7" key="1">
    <citation type="journal article" date="2019" name="Int. J. Syst. Evol. Microbiol.">
        <title>The Global Catalogue of Microorganisms (GCM) 10K type strain sequencing project: providing services to taxonomists for standard genome sequencing and annotation.</title>
        <authorList>
            <consortium name="The Broad Institute Genomics Platform"/>
            <consortium name="The Broad Institute Genome Sequencing Center for Infectious Disease"/>
            <person name="Wu L."/>
            <person name="Ma J."/>
        </authorList>
    </citation>
    <scope>NUCLEOTIDE SEQUENCE [LARGE SCALE GENOMIC DNA]</scope>
    <source>
        <strain evidence="7">JCM 17591</strain>
    </source>
</reference>
<evidence type="ECO:0000259" key="5">
    <source>
        <dbReference type="Pfam" id="PF04586"/>
    </source>
</evidence>
<feature type="compositionally biased region" description="Low complexity" evidence="4">
    <location>
        <begin position="237"/>
        <end position="246"/>
    </location>
</feature>
<protein>
    <recommendedName>
        <fullName evidence="5">Prohead serine protease domain-containing protein</fullName>
    </recommendedName>
</protein>
<proteinExistence type="predicted"/>
<keyword evidence="1" id="KW-1188">Viral release from host cell</keyword>
<feature type="domain" description="Prohead serine protease" evidence="5">
    <location>
        <begin position="55"/>
        <end position="188"/>
    </location>
</feature>
<dbReference type="Pfam" id="PF04586">
    <property type="entry name" value="Peptidase_S78"/>
    <property type="match status" value="1"/>
</dbReference>
<comment type="caution">
    <text evidence="6">The sequence shown here is derived from an EMBL/GenBank/DDBJ whole genome shotgun (WGS) entry which is preliminary data.</text>
</comment>
<keyword evidence="7" id="KW-1185">Reference proteome</keyword>
<sequence>MNRHQIERLHRLGLIGDVQYTAALAQIGGNGEAPRPRLNVRSAFAGRLAVDDSSRTISGTASVYGELIPSHYMVLEPGSLQTRQPLTRNKMLVDHDQRQPVGYAASIDEGTLEVTYAIPEGEDGDKALASAQAGLRDGLSVGFTATDYFIDEDYNIHVTAADWYETSLVAIPAVADAGVTSVAASVAAATNTQEETPVNRAQLAAALAAGTITQEQHDAALAALTAIGPAPEPAAPATPEQALAAGPDQQPAPRGNLHTRSRGHNFQSVVMAITDAARNMRLRSVEDFNLAIGEFTGDSDAADAFGQPEWQGEVMQLANVDQPYVTAIGAPGTMNALKSKGWSWDEEPDVVDADLSSLAEIDSNDPTTKAFESTGWAVAAVHRVARSFVDFADPEFTSSFLQARARQYAIKYNAKARAAVQAAATTVPAFAAGSDIVSVLKGIIKQPRSIGGKINRIFLDDTLWAELEDLPAGPSAELPLWLQNANIVLNIADASAESQGGLTITNESTLAAGTYNAFDNRVLTLKEKQLPGIQAVAVSVGGIDLGFYGYGRLDPFDPRAILKGSRAA</sequence>
<organism evidence="6 7">
    <name type="scientific">Gryllotalpicola koreensis</name>
    <dbReference type="NCBI Taxonomy" id="993086"/>
    <lineage>
        <taxon>Bacteria</taxon>
        <taxon>Bacillati</taxon>
        <taxon>Actinomycetota</taxon>
        <taxon>Actinomycetes</taxon>
        <taxon>Micrococcales</taxon>
        <taxon>Microbacteriaceae</taxon>
        <taxon>Gryllotalpicola</taxon>
    </lineage>
</organism>
<evidence type="ECO:0000256" key="1">
    <source>
        <dbReference type="ARBA" id="ARBA00022612"/>
    </source>
</evidence>
<accession>A0ABP8A6P7</accession>
<feature type="region of interest" description="Disordered" evidence="4">
    <location>
        <begin position="230"/>
        <end position="261"/>
    </location>
</feature>